<evidence type="ECO:0000256" key="1">
    <source>
        <dbReference type="ARBA" id="ARBA00009277"/>
    </source>
</evidence>
<dbReference type="SUPFAM" id="SSF53098">
    <property type="entry name" value="Ribonuclease H-like"/>
    <property type="match status" value="1"/>
</dbReference>
<accession>A0A327RY45</accession>
<dbReference type="Proteomes" id="UP000249754">
    <property type="component" value="Unassembled WGS sequence"/>
</dbReference>
<dbReference type="GO" id="GO:0003676">
    <property type="term" value="F:nucleic acid binding"/>
    <property type="evidence" value="ECO:0007669"/>
    <property type="project" value="InterPro"/>
</dbReference>
<dbReference type="NCBIfam" id="NF033546">
    <property type="entry name" value="transpos_IS21"/>
    <property type="match status" value="1"/>
</dbReference>
<protein>
    <submittedName>
        <fullName evidence="3">Integrase-like protein</fullName>
    </submittedName>
</protein>
<gene>
    <name evidence="3" type="ORF">LY11_05042</name>
</gene>
<dbReference type="InterPro" id="IPR012337">
    <property type="entry name" value="RNaseH-like_sf"/>
</dbReference>
<proteinExistence type="inferred from homology"/>
<comment type="similarity">
    <text evidence="1">Belongs to the transposase IS21/IS408/IS1162 family.</text>
</comment>
<dbReference type="InterPro" id="IPR001584">
    <property type="entry name" value="Integrase_cat-core"/>
</dbReference>
<evidence type="ECO:0000313" key="4">
    <source>
        <dbReference type="Proteomes" id="UP000249754"/>
    </source>
</evidence>
<dbReference type="PROSITE" id="PS50994">
    <property type="entry name" value="INTEGRASE"/>
    <property type="match status" value="1"/>
</dbReference>
<evidence type="ECO:0000259" key="2">
    <source>
        <dbReference type="PROSITE" id="PS50994"/>
    </source>
</evidence>
<dbReference type="PANTHER" id="PTHR35004">
    <property type="entry name" value="TRANSPOSASE RV3428C-RELATED"/>
    <property type="match status" value="1"/>
</dbReference>
<dbReference type="PANTHER" id="PTHR35004:SF8">
    <property type="entry name" value="TRANSPOSASE RV3428C-RELATED"/>
    <property type="match status" value="1"/>
</dbReference>
<dbReference type="AlphaFoldDB" id="A0A327RY45"/>
<dbReference type="InterPro" id="IPR054353">
    <property type="entry name" value="IstA-like_C"/>
</dbReference>
<organism evidence="3 4">
    <name type="scientific">Pedobacter cryoconitis</name>
    <dbReference type="NCBI Taxonomy" id="188932"/>
    <lineage>
        <taxon>Bacteria</taxon>
        <taxon>Pseudomonadati</taxon>
        <taxon>Bacteroidota</taxon>
        <taxon>Sphingobacteriia</taxon>
        <taxon>Sphingobacteriales</taxon>
        <taxon>Sphingobacteriaceae</taxon>
        <taxon>Pedobacter</taxon>
    </lineage>
</organism>
<name>A0A327RY45_9SPHI</name>
<dbReference type="GO" id="GO:0015074">
    <property type="term" value="P:DNA integration"/>
    <property type="evidence" value="ECO:0007669"/>
    <property type="project" value="InterPro"/>
</dbReference>
<dbReference type="Pfam" id="PF22483">
    <property type="entry name" value="Mu-transpos_C_2"/>
    <property type="match status" value="1"/>
</dbReference>
<evidence type="ECO:0000313" key="3">
    <source>
        <dbReference type="EMBL" id="RAJ20992.1"/>
    </source>
</evidence>
<reference evidence="3 4" key="1">
    <citation type="submission" date="2018-06" db="EMBL/GenBank/DDBJ databases">
        <title>Genomic Encyclopedia of Archaeal and Bacterial Type Strains, Phase II (KMG-II): from individual species to whole genera.</title>
        <authorList>
            <person name="Goeker M."/>
        </authorList>
    </citation>
    <scope>NUCLEOTIDE SEQUENCE [LARGE SCALE GENOMIC DNA]</scope>
    <source>
        <strain evidence="3 4">DSM 14825</strain>
    </source>
</reference>
<dbReference type="InterPro" id="IPR036397">
    <property type="entry name" value="RNaseH_sf"/>
</dbReference>
<dbReference type="Gene3D" id="3.30.420.10">
    <property type="entry name" value="Ribonuclease H-like superfamily/Ribonuclease H"/>
    <property type="match status" value="1"/>
</dbReference>
<feature type="domain" description="Integrase catalytic" evidence="2">
    <location>
        <begin position="133"/>
        <end position="312"/>
    </location>
</feature>
<sequence length="514" mass="59958">MHKIRQILIFLERGVSQRAIEKEVKITRKTIALYLGKFIQTGIDFSELLKRSDEQLEQTLGLIKPIVPEDTDPRKIHFNSLIEYFNKELSRTGVTRLLLWEEYIKDYPAGFQYSRFCELLQDQMKLNNAVMHFVHHPGRLLEVDFAGDMLHFVDPSTGELVACPVYVAVLPFSGFGYVEALPDAKLPQVVKALNHTLDYFGGVPLSVKSDNMRQWVSKSCKYEPAFTDMLESWANHNHIGLLAARPYKPKDKPSVENNVKITYRRIYAALRNQTFHSLNELNSAIREKLNQHHQINFQKKIFSRQELFDNQEKAVLQRLPESPYSIRHYTKAKVQKHYHVLVGEDWHFYSVPYRYIGKEVRIAYCSDHVEIYHDGQRIALHSRNYTPHGYTSIKEHMPERHQAISRQRGWSPEYYLSKAEDNGPYTLDFFKKVMDSKLVIDQSYTACLGLLRLMDAFGRVRMEAACKRGLRGHKFSYTAIKNILDNNMDLLEEESNPEFRIPTHNNLRGPEAYN</sequence>
<dbReference type="RefSeq" id="WP_211321654.1">
    <property type="nucleotide sequence ID" value="NZ_QLLR01000045.1"/>
</dbReference>
<dbReference type="EMBL" id="QLLR01000045">
    <property type="protein sequence ID" value="RAJ20992.1"/>
    <property type="molecule type" value="Genomic_DNA"/>
</dbReference>
<comment type="caution">
    <text evidence="3">The sequence shown here is derived from an EMBL/GenBank/DDBJ whole genome shotgun (WGS) entry which is preliminary data.</text>
</comment>